<evidence type="ECO:0000256" key="3">
    <source>
        <dbReference type="ARBA" id="ARBA00022737"/>
    </source>
</evidence>
<keyword evidence="3" id="KW-0677">Repeat</keyword>
<evidence type="ECO:0000256" key="4">
    <source>
        <dbReference type="ARBA" id="ARBA00023004"/>
    </source>
</evidence>
<keyword evidence="4" id="KW-0408">Iron</keyword>
<keyword evidence="2" id="KW-0880">Kelch repeat</keyword>
<gene>
    <name evidence="6" type="ORF">TAV2_LOCUS5368</name>
</gene>
<dbReference type="SUPFAM" id="SSF117281">
    <property type="entry name" value="Kelch motif"/>
    <property type="match status" value="1"/>
</dbReference>
<reference evidence="6 7" key="1">
    <citation type="submission" date="2022-03" db="EMBL/GenBank/DDBJ databases">
        <authorList>
            <person name="Nunn A."/>
            <person name="Chopra R."/>
            <person name="Nunn A."/>
            <person name="Contreras Garrido A."/>
        </authorList>
    </citation>
    <scope>NUCLEOTIDE SEQUENCE [LARGE SCALE GENOMIC DNA]</scope>
</reference>
<accession>A0AAU9RMC5</accession>
<dbReference type="PANTHER" id="PTHR47435">
    <property type="entry name" value="KELCH REPEAT PROTEIN (AFU_ORTHOLOGUE AFUA_5G12780)"/>
    <property type="match status" value="1"/>
</dbReference>
<organism evidence="6 7">
    <name type="scientific">Thlaspi arvense</name>
    <name type="common">Field penny-cress</name>
    <dbReference type="NCBI Taxonomy" id="13288"/>
    <lineage>
        <taxon>Eukaryota</taxon>
        <taxon>Viridiplantae</taxon>
        <taxon>Streptophyta</taxon>
        <taxon>Embryophyta</taxon>
        <taxon>Tracheophyta</taxon>
        <taxon>Spermatophyta</taxon>
        <taxon>Magnoliopsida</taxon>
        <taxon>eudicotyledons</taxon>
        <taxon>Gunneridae</taxon>
        <taxon>Pentapetalae</taxon>
        <taxon>rosids</taxon>
        <taxon>malvids</taxon>
        <taxon>Brassicales</taxon>
        <taxon>Brassicaceae</taxon>
        <taxon>Thlaspideae</taxon>
        <taxon>Thlaspi</taxon>
    </lineage>
</organism>
<sequence>MKTMAPTLQGEWIKVEERGGQGLGKRSSHDIAVVRDKLYSFGGENPANASLDKDLYVFDFNTHTWSIAPPNGDAPNVKALGTHMVAVGTKLYLFGRREKKTGENPRLVLSTRWLQMRTKCMYDVFGAVNTCEMMETRHWFKTVVTFLMGNGLSYPGEKFQIRAGAGFAVVQGKIWVVYGFASSPYDLSGRNDYESDAKWTEVETRGDKPSARSVFVHVVVGIYILIFGGEVKPDPNGHNSPGTLTNQGFALDTETLVWKNFGGGDGQEKRGWTAYTTATVYGKKIILMRKTELAEGVDENRAELD</sequence>
<evidence type="ECO:0000256" key="2">
    <source>
        <dbReference type="ARBA" id="ARBA00022441"/>
    </source>
</evidence>
<proteinExistence type="predicted"/>
<dbReference type="GO" id="GO:0005634">
    <property type="term" value="C:nucleus"/>
    <property type="evidence" value="ECO:0007669"/>
    <property type="project" value="TreeGrafter"/>
</dbReference>
<comment type="cofactor">
    <cofactor evidence="1">
        <name>Fe(2+)</name>
        <dbReference type="ChEBI" id="CHEBI:29033"/>
    </cofactor>
</comment>
<evidence type="ECO:0000256" key="1">
    <source>
        <dbReference type="ARBA" id="ARBA00001954"/>
    </source>
</evidence>
<evidence type="ECO:0000313" key="7">
    <source>
        <dbReference type="Proteomes" id="UP000836841"/>
    </source>
</evidence>
<keyword evidence="5" id="KW-0456">Lyase</keyword>
<dbReference type="GO" id="GO:0019760">
    <property type="term" value="P:glucosinolate metabolic process"/>
    <property type="evidence" value="ECO:0007669"/>
    <property type="project" value="UniProtKB-ARBA"/>
</dbReference>
<evidence type="ECO:0000256" key="5">
    <source>
        <dbReference type="ARBA" id="ARBA00023239"/>
    </source>
</evidence>
<protein>
    <submittedName>
        <fullName evidence="6">Uncharacterized protein</fullName>
    </submittedName>
</protein>
<dbReference type="AlphaFoldDB" id="A0AAU9RMC5"/>
<dbReference type="Proteomes" id="UP000836841">
    <property type="component" value="Chromosome 2"/>
</dbReference>
<dbReference type="InterPro" id="IPR015915">
    <property type="entry name" value="Kelch-typ_b-propeller"/>
</dbReference>
<dbReference type="GO" id="GO:0016829">
    <property type="term" value="F:lyase activity"/>
    <property type="evidence" value="ECO:0007669"/>
    <property type="project" value="UniProtKB-KW"/>
</dbReference>
<name>A0AAU9RMC5_THLAR</name>
<dbReference type="GO" id="GO:0030234">
    <property type="term" value="F:enzyme regulator activity"/>
    <property type="evidence" value="ECO:0007669"/>
    <property type="project" value="TreeGrafter"/>
</dbReference>
<dbReference type="GO" id="GO:0005829">
    <property type="term" value="C:cytosol"/>
    <property type="evidence" value="ECO:0007669"/>
    <property type="project" value="TreeGrafter"/>
</dbReference>
<dbReference type="GO" id="GO:0080028">
    <property type="term" value="P:nitrile biosynthetic process"/>
    <property type="evidence" value="ECO:0007669"/>
    <property type="project" value="TreeGrafter"/>
</dbReference>
<dbReference type="Gene3D" id="2.120.10.80">
    <property type="entry name" value="Kelch-type beta propeller"/>
    <property type="match status" value="1"/>
</dbReference>
<keyword evidence="7" id="KW-1185">Reference proteome</keyword>
<evidence type="ECO:0000313" key="6">
    <source>
        <dbReference type="EMBL" id="CAH2046483.1"/>
    </source>
</evidence>
<dbReference type="EMBL" id="OU466858">
    <property type="protein sequence ID" value="CAH2046483.1"/>
    <property type="molecule type" value="Genomic_DNA"/>
</dbReference>
<dbReference type="PANTHER" id="PTHR47435:SF2">
    <property type="entry name" value="EPITHIOSPECIFIER PROTEIN"/>
    <property type="match status" value="1"/>
</dbReference>
<dbReference type="Pfam" id="PF24681">
    <property type="entry name" value="Kelch_KLHDC2_KLHL20_DRC7"/>
    <property type="match status" value="1"/>
</dbReference>